<organism evidence="2 3">
    <name type="scientific">Rodentibacter pneumotropicus</name>
    <dbReference type="NCBI Taxonomy" id="758"/>
    <lineage>
        <taxon>Bacteria</taxon>
        <taxon>Pseudomonadati</taxon>
        <taxon>Pseudomonadota</taxon>
        <taxon>Gammaproteobacteria</taxon>
        <taxon>Pasteurellales</taxon>
        <taxon>Pasteurellaceae</taxon>
        <taxon>Rodentibacter</taxon>
    </lineage>
</organism>
<sequence>MGESLYNSMLPGIVEDLKKQGLAVEDDGALVVYLEEFKNKEGEAMGVIVQKKMEVSFIRRPILPRQNTVMKP</sequence>
<dbReference type="Pfam" id="PF00750">
    <property type="entry name" value="tRNA-synt_1d"/>
    <property type="match status" value="1"/>
</dbReference>
<dbReference type="KEGG" id="rpne:NCTC8284_01648"/>
<gene>
    <name evidence="2" type="primary">argS_2</name>
    <name evidence="2" type="ORF">NCTC8284_01648</name>
</gene>
<dbReference type="Gene3D" id="3.40.50.620">
    <property type="entry name" value="HUPs"/>
    <property type="match status" value="1"/>
</dbReference>
<reference evidence="2 3" key="1">
    <citation type="submission" date="2018-12" db="EMBL/GenBank/DDBJ databases">
        <authorList>
            <consortium name="Pathogen Informatics"/>
        </authorList>
    </citation>
    <scope>NUCLEOTIDE SEQUENCE [LARGE SCALE GENOMIC DNA]</scope>
    <source>
        <strain evidence="2 3">NCTC8284</strain>
    </source>
</reference>
<accession>A0A448MMQ5</accession>
<name>A0A448MMQ5_9PAST</name>
<dbReference type="InterPro" id="IPR035684">
    <property type="entry name" value="ArgRS_core"/>
</dbReference>
<proteinExistence type="predicted"/>
<dbReference type="Proteomes" id="UP000278733">
    <property type="component" value="Chromosome"/>
</dbReference>
<dbReference type="InterPro" id="IPR014729">
    <property type="entry name" value="Rossmann-like_a/b/a_fold"/>
</dbReference>
<dbReference type="SUPFAM" id="SSF52374">
    <property type="entry name" value="Nucleotidylyl transferase"/>
    <property type="match status" value="1"/>
</dbReference>
<dbReference type="EC" id="6.1.1.19" evidence="2"/>
<dbReference type="GO" id="GO:0004814">
    <property type="term" value="F:arginine-tRNA ligase activity"/>
    <property type="evidence" value="ECO:0007669"/>
    <property type="project" value="UniProtKB-EC"/>
</dbReference>
<keyword evidence="2" id="KW-0436">Ligase</keyword>
<evidence type="ECO:0000313" key="2">
    <source>
        <dbReference type="EMBL" id="VEH66480.1"/>
    </source>
</evidence>
<dbReference type="AlphaFoldDB" id="A0A448MMQ5"/>
<protein>
    <submittedName>
        <fullName evidence="2">Srginyl-tRNA synthase</fullName>
        <ecNumber evidence="2">6.1.1.19</ecNumber>
    </submittedName>
</protein>
<evidence type="ECO:0000313" key="3">
    <source>
        <dbReference type="Proteomes" id="UP000278733"/>
    </source>
</evidence>
<dbReference type="EMBL" id="LR134405">
    <property type="protein sequence ID" value="VEH66480.1"/>
    <property type="molecule type" value="Genomic_DNA"/>
</dbReference>
<feature type="domain" description="Arginyl-tRNA synthetase catalytic core" evidence="1">
    <location>
        <begin position="1"/>
        <end position="52"/>
    </location>
</feature>
<evidence type="ECO:0000259" key="1">
    <source>
        <dbReference type="Pfam" id="PF00750"/>
    </source>
</evidence>